<dbReference type="PANTHER" id="PTHR30041">
    <property type="entry name" value="ARSENATE REDUCTASE"/>
    <property type="match status" value="1"/>
</dbReference>
<dbReference type="Proteomes" id="UP000194606">
    <property type="component" value="Unassembled WGS sequence"/>
</dbReference>
<dbReference type="Pfam" id="PF03960">
    <property type="entry name" value="ArsC"/>
    <property type="match status" value="1"/>
</dbReference>
<sequence length="129" mass="15014">MIKVYCKKGCGSTKRALDWFRKYQIEIKTFRINHISDDDLVEILSMSTKGFASIVKSSSRISSKNKQKLINLKDMNFNEGIKYLIENPNLLQTPIILGEKKSLVGFNPDDIRQFLPKKYRRKIIQNTKT</sequence>
<dbReference type="AlphaFoldDB" id="A0A252CF21"/>
<dbReference type="RefSeq" id="WP_086582684.1">
    <property type="nucleotide sequence ID" value="NZ_MUIZ01000002.1"/>
</dbReference>
<proteinExistence type="inferred from homology"/>
<dbReference type="Gene3D" id="3.40.30.10">
    <property type="entry name" value="Glutaredoxin"/>
    <property type="match status" value="1"/>
</dbReference>
<dbReference type="EMBL" id="MUIZ01000002">
    <property type="protein sequence ID" value="OUK05123.1"/>
    <property type="molecule type" value="Genomic_DNA"/>
</dbReference>
<evidence type="ECO:0008006" key="4">
    <source>
        <dbReference type="Google" id="ProtNLM"/>
    </source>
</evidence>
<dbReference type="InterPro" id="IPR036249">
    <property type="entry name" value="Thioredoxin-like_sf"/>
</dbReference>
<protein>
    <recommendedName>
        <fullName evidence="4">Transcriptional regulator Spx</fullName>
    </recommendedName>
</protein>
<dbReference type="SUPFAM" id="SSF52833">
    <property type="entry name" value="Thioredoxin-like"/>
    <property type="match status" value="1"/>
</dbReference>
<evidence type="ECO:0000313" key="3">
    <source>
        <dbReference type="Proteomes" id="UP000194606"/>
    </source>
</evidence>
<evidence type="ECO:0000256" key="1">
    <source>
        <dbReference type="PROSITE-ProRule" id="PRU01282"/>
    </source>
</evidence>
<organism evidence="2 3">
    <name type="scientific">Lactococcus petauri</name>
    <dbReference type="NCBI Taxonomy" id="1940789"/>
    <lineage>
        <taxon>Bacteria</taxon>
        <taxon>Bacillati</taxon>
        <taxon>Bacillota</taxon>
        <taxon>Bacilli</taxon>
        <taxon>Lactobacillales</taxon>
        <taxon>Streptococcaceae</taxon>
        <taxon>Lactococcus</taxon>
    </lineage>
</organism>
<dbReference type="InterPro" id="IPR006660">
    <property type="entry name" value="Arsenate_reductase-like"/>
</dbReference>
<name>A0A252CF21_9LACT</name>
<accession>A0A252CF21</accession>
<dbReference type="PANTHER" id="PTHR30041:SF7">
    <property type="entry name" value="GLOBAL TRANSCRIPTIONAL REGULATOR SPX"/>
    <property type="match status" value="1"/>
</dbReference>
<evidence type="ECO:0000313" key="2">
    <source>
        <dbReference type="EMBL" id="OUK05123.1"/>
    </source>
</evidence>
<comment type="similarity">
    <text evidence="1">Belongs to the ArsC family.</text>
</comment>
<dbReference type="PROSITE" id="PS51353">
    <property type="entry name" value="ARSC"/>
    <property type="match status" value="1"/>
</dbReference>
<gene>
    <name evidence="2" type="ORF">BZZ03_05000</name>
</gene>
<comment type="caution">
    <text evidence="2">The sequence shown here is derived from an EMBL/GenBank/DDBJ whole genome shotgun (WGS) entry which is preliminary data.</text>
</comment>
<reference evidence="2 3" key="1">
    <citation type="submission" date="2017-02" db="EMBL/GenBank/DDBJ databases">
        <authorList>
            <person name="Peterson S.W."/>
        </authorList>
    </citation>
    <scope>NUCLEOTIDE SEQUENCE [LARGE SCALE GENOMIC DNA]</scope>
    <source>
        <strain evidence="2">159469</strain>
    </source>
</reference>